<dbReference type="EMBL" id="AWUE01023422">
    <property type="protein sequence ID" value="OMO53888.1"/>
    <property type="molecule type" value="Genomic_DNA"/>
</dbReference>
<dbReference type="Proteomes" id="UP000187203">
    <property type="component" value="Unassembled WGS sequence"/>
</dbReference>
<evidence type="ECO:0000313" key="5">
    <source>
        <dbReference type="EMBL" id="OMO53888.1"/>
    </source>
</evidence>
<protein>
    <recommendedName>
        <fullName evidence="4">Disease resistance N-terminal domain-containing protein</fullName>
    </recommendedName>
</protein>
<dbReference type="AlphaFoldDB" id="A0A1R3G720"/>
<dbReference type="STRING" id="93759.A0A1R3G720"/>
<evidence type="ECO:0000259" key="4">
    <source>
        <dbReference type="Pfam" id="PF18052"/>
    </source>
</evidence>
<keyword evidence="3" id="KW-0611">Plant defense</keyword>
<dbReference type="OrthoDB" id="2018467at2759"/>
<evidence type="ECO:0000256" key="3">
    <source>
        <dbReference type="ARBA" id="ARBA00022821"/>
    </source>
</evidence>
<gene>
    <name evidence="5" type="ORF">COLO4_36646</name>
</gene>
<dbReference type="Gene3D" id="1.20.5.4130">
    <property type="match status" value="1"/>
</dbReference>
<keyword evidence="6" id="KW-1185">Reference proteome</keyword>
<organism evidence="5 6">
    <name type="scientific">Corchorus olitorius</name>
    <dbReference type="NCBI Taxonomy" id="93759"/>
    <lineage>
        <taxon>Eukaryota</taxon>
        <taxon>Viridiplantae</taxon>
        <taxon>Streptophyta</taxon>
        <taxon>Embryophyta</taxon>
        <taxon>Tracheophyta</taxon>
        <taxon>Spermatophyta</taxon>
        <taxon>Magnoliopsida</taxon>
        <taxon>eudicotyledons</taxon>
        <taxon>Gunneridae</taxon>
        <taxon>Pentapetalae</taxon>
        <taxon>rosids</taxon>
        <taxon>malvids</taxon>
        <taxon>Malvales</taxon>
        <taxon>Malvaceae</taxon>
        <taxon>Grewioideae</taxon>
        <taxon>Apeibeae</taxon>
        <taxon>Corchorus</taxon>
    </lineage>
</organism>
<accession>A0A1R3G720</accession>
<comment type="caution">
    <text evidence="5">The sequence shown here is derived from an EMBL/GenBank/DDBJ whole genome shotgun (WGS) entry which is preliminary data.</text>
</comment>
<proteinExistence type="predicted"/>
<dbReference type="InterPro" id="IPR041118">
    <property type="entry name" value="Rx_N"/>
</dbReference>
<evidence type="ECO:0000256" key="1">
    <source>
        <dbReference type="ARBA" id="ARBA00022737"/>
    </source>
</evidence>
<name>A0A1R3G720_9ROSI</name>
<feature type="domain" description="Disease resistance N-terminal" evidence="4">
    <location>
        <begin position="13"/>
        <end position="61"/>
    </location>
</feature>
<reference evidence="6" key="1">
    <citation type="submission" date="2013-09" db="EMBL/GenBank/DDBJ databases">
        <title>Corchorus olitorius genome sequencing.</title>
        <authorList>
            <person name="Alam M."/>
            <person name="Haque M.S."/>
            <person name="Islam M.S."/>
            <person name="Emdad E.M."/>
            <person name="Islam M.M."/>
            <person name="Ahmed B."/>
            <person name="Halim A."/>
            <person name="Hossen Q.M.M."/>
            <person name="Hossain M.Z."/>
            <person name="Ahmed R."/>
            <person name="Khan M.M."/>
            <person name="Islam R."/>
            <person name="Rashid M.M."/>
            <person name="Khan S.A."/>
            <person name="Rahman M.S."/>
            <person name="Alam M."/>
            <person name="Yahiya A.S."/>
            <person name="Khan M.S."/>
            <person name="Azam M.S."/>
            <person name="Haque T."/>
            <person name="Lashkar M.Z.H."/>
            <person name="Akhand A.I."/>
            <person name="Morshed G."/>
            <person name="Roy S."/>
            <person name="Uddin K.S."/>
            <person name="Rabeya T."/>
            <person name="Hossain A.S."/>
            <person name="Chowdhury A."/>
            <person name="Snigdha A.R."/>
            <person name="Mortoza M.S."/>
            <person name="Matin S.A."/>
            <person name="Hoque S.M.E."/>
            <person name="Islam M.K."/>
            <person name="Roy D.K."/>
            <person name="Haider R."/>
            <person name="Moosa M.M."/>
            <person name="Elias S.M."/>
            <person name="Hasan A.M."/>
            <person name="Jahan S."/>
            <person name="Shafiuddin M."/>
            <person name="Mahmood N."/>
            <person name="Shommy N.S."/>
        </authorList>
    </citation>
    <scope>NUCLEOTIDE SEQUENCE [LARGE SCALE GENOMIC DNA]</scope>
    <source>
        <strain evidence="6">cv. O-4</strain>
    </source>
</reference>
<keyword evidence="2" id="KW-0547">Nucleotide-binding</keyword>
<dbReference type="SUPFAM" id="SSF52058">
    <property type="entry name" value="L domain-like"/>
    <property type="match status" value="1"/>
</dbReference>
<dbReference type="Pfam" id="PF18052">
    <property type="entry name" value="Rx_N"/>
    <property type="match status" value="1"/>
</dbReference>
<keyword evidence="1" id="KW-0677">Repeat</keyword>
<evidence type="ECO:0000256" key="2">
    <source>
        <dbReference type="ARBA" id="ARBA00022741"/>
    </source>
</evidence>
<dbReference type="GO" id="GO:0006952">
    <property type="term" value="P:defense response"/>
    <property type="evidence" value="ECO:0007669"/>
    <property type="project" value="UniProtKB-KW"/>
</dbReference>
<evidence type="ECO:0000313" key="6">
    <source>
        <dbReference type="Proteomes" id="UP000187203"/>
    </source>
</evidence>
<dbReference type="GO" id="GO:0000166">
    <property type="term" value="F:nucleotide binding"/>
    <property type="evidence" value="ECO:0007669"/>
    <property type="project" value="UniProtKB-KW"/>
</dbReference>
<sequence length="158" mass="17425">MAESIAFNLADGVIGKLGSLALQQIALWWNLKDDLDDLKSIVSTVKAVLLDAEEKLEGKGENARLVDKCLQNMTSLEYLSISSSHWSLQYLSGRYNIPRVVATSLGSLQNWSGLSLTIIRDNAEFDGTQMQFLGNLSSLVLENIPQLVSLPSWLQNLT</sequence>